<dbReference type="RefSeq" id="WP_092620333.1">
    <property type="nucleotide sequence ID" value="NZ_FMYK01000006.1"/>
</dbReference>
<keyword evidence="1" id="KW-0732">Signal</keyword>
<evidence type="ECO:0008006" key="4">
    <source>
        <dbReference type="Google" id="ProtNLM"/>
    </source>
</evidence>
<evidence type="ECO:0000313" key="3">
    <source>
        <dbReference type="Proteomes" id="UP000242317"/>
    </source>
</evidence>
<feature type="chain" id="PRO_5017439631" description="DUF4440 domain-containing protein" evidence="1">
    <location>
        <begin position="31"/>
        <end position="200"/>
    </location>
</feature>
<evidence type="ECO:0000313" key="2">
    <source>
        <dbReference type="EMBL" id="SDC52314.1"/>
    </source>
</evidence>
<proteinExistence type="predicted"/>
<protein>
    <recommendedName>
        <fullName evidence="4">DUF4440 domain-containing protein</fullName>
    </recommendedName>
</protein>
<reference evidence="3" key="1">
    <citation type="submission" date="2016-09" db="EMBL/GenBank/DDBJ databases">
        <authorList>
            <person name="Varghese N."/>
            <person name="Submissions S."/>
        </authorList>
    </citation>
    <scope>NUCLEOTIDE SEQUENCE [LARGE SCALE GENOMIC DNA]</scope>
    <source>
        <strain evidence="3">ANC 3699</strain>
    </source>
</reference>
<organism evidence="2 3">
    <name type="scientific">Acinetobacter marinus</name>
    <dbReference type="NCBI Taxonomy" id="281375"/>
    <lineage>
        <taxon>Bacteria</taxon>
        <taxon>Pseudomonadati</taxon>
        <taxon>Pseudomonadota</taxon>
        <taxon>Gammaproteobacteria</taxon>
        <taxon>Moraxellales</taxon>
        <taxon>Moraxellaceae</taxon>
        <taxon>Acinetobacter</taxon>
    </lineage>
</organism>
<keyword evidence="3" id="KW-1185">Reference proteome</keyword>
<sequence length="200" mass="22514">MIKQPQNMIQPMIYSMLSICIFAYSAPSFASLYEECAASIPKAKLTQSNPQQLKQQQLNRQQPNAVADAFMQALAHDDKAQAVALVDIAMLEQGEEAGRRYTEGWIAPIIDVSKKIGGIHGYSFVAERASKEVYLPEVVNTEIALMTYTVQLQFCVKNDSKQGYEIKPAKVKFELILSQWDGMWSVLRMDREKSKSTAQK</sequence>
<feature type="signal peptide" evidence="1">
    <location>
        <begin position="1"/>
        <end position="30"/>
    </location>
</feature>
<accession>A0A1G6MAK3</accession>
<gene>
    <name evidence="2" type="ORF">SAMN05421749_106116</name>
</gene>
<dbReference type="EMBL" id="FMYK01000006">
    <property type="protein sequence ID" value="SDC52314.1"/>
    <property type="molecule type" value="Genomic_DNA"/>
</dbReference>
<evidence type="ECO:0000256" key="1">
    <source>
        <dbReference type="SAM" id="SignalP"/>
    </source>
</evidence>
<name>A0A1G6MAK3_9GAMM</name>
<dbReference type="Proteomes" id="UP000242317">
    <property type="component" value="Unassembled WGS sequence"/>
</dbReference>
<dbReference type="AlphaFoldDB" id="A0A1G6MAK3"/>